<dbReference type="SMART" id="SM00826">
    <property type="entry name" value="PKS_DH"/>
    <property type="match status" value="1"/>
</dbReference>
<dbReference type="PROSITE" id="PS52004">
    <property type="entry name" value="KS3_2"/>
    <property type="match status" value="1"/>
</dbReference>
<feature type="compositionally biased region" description="Basic and acidic residues" evidence="10">
    <location>
        <begin position="2912"/>
        <end position="2927"/>
    </location>
</feature>
<dbReference type="PANTHER" id="PTHR43775">
    <property type="entry name" value="FATTY ACID SYNTHASE"/>
    <property type="match status" value="1"/>
</dbReference>
<dbReference type="Gene3D" id="3.30.70.250">
    <property type="entry name" value="Malonyl-CoA ACP transacylase, ACP-binding"/>
    <property type="match status" value="1"/>
</dbReference>
<feature type="active site" description="Proton acceptor; for dehydratase activity" evidence="8">
    <location>
        <position position="945"/>
    </location>
</feature>
<dbReference type="InterPro" id="IPR032821">
    <property type="entry name" value="PKS_assoc"/>
</dbReference>
<evidence type="ECO:0000259" key="11">
    <source>
        <dbReference type="PROSITE" id="PS50075"/>
    </source>
</evidence>
<evidence type="ECO:0000256" key="9">
    <source>
        <dbReference type="RuleBase" id="RU000487"/>
    </source>
</evidence>
<dbReference type="InterPro" id="IPR011032">
    <property type="entry name" value="GroES-like_sf"/>
</dbReference>
<dbReference type="Pfam" id="PF21089">
    <property type="entry name" value="PKS_DH_N"/>
    <property type="match status" value="1"/>
</dbReference>
<feature type="active site" description="Proton donor; for dehydratase activity" evidence="8">
    <location>
        <position position="1118"/>
    </location>
</feature>
<dbReference type="InterPro" id="IPR013217">
    <property type="entry name" value="Methyltransf_12"/>
</dbReference>
<dbReference type="GO" id="GO:0016491">
    <property type="term" value="F:oxidoreductase activity"/>
    <property type="evidence" value="ECO:0007669"/>
    <property type="project" value="InterPro"/>
</dbReference>
<dbReference type="EMBL" id="JACBAF010002256">
    <property type="protein sequence ID" value="KAF7160855.1"/>
    <property type="molecule type" value="Genomic_DNA"/>
</dbReference>
<dbReference type="InterPro" id="IPR057326">
    <property type="entry name" value="KR_dom"/>
</dbReference>
<evidence type="ECO:0000256" key="5">
    <source>
        <dbReference type="ARBA" id="ARBA00022857"/>
    </source>
</evidence>
<evidence type="ECO:0000256" key="2">
    <source>
        <dbReference type="ARBA" id="ARBA00022553"/>
    </source>
</evidence>
<feature type="region of interest" description="Disordered" evidence="10">
    <location>
        <begin position="1"/>
        <end position="47"/>
    </location>
</feature>
<dbReference type="SUPFAM" id="SSF53335">
    <property type="entry name" value="S-adenosyl-L-methionine-dependent methyltransferases"/>
    <property type="match status" value="1"/>
</dbReference>
<feature type="region of interest" description="N-terminal hotdog fold" evidence="8">
    <location>
        <begin position="913"/>
        <end position="1045"/>
    </location>
</feature>
<dbReference type="GO" id="GO:0031177">
    <property type="term" value="F:phosphopantetheine binding"/>
    <property type="evidence" value="ECO:0007669"/>
    <property type="project" value="InterPro"/>
</dbReference>
<dbReference type="InterPro" id="IPR016035">
    <property type="entry name" value="Acyl_Trfase/lysoPLipase"/>
</dbReference>
<evidence type="ECO:0000259" key="13">
    <source>
        <dbReference type="PROSITE" id="PS52019"/>
    </source>
</evidence>
<dbReference type="Gene3D" id="3.40.366.10">
    <property type="entry name" value="Malonyl-Coenzyme A Acyl Carrier Protein, domain 2"/>
    <property type="match status" value="1"/>
</dbReference>
<feature type="compositionally biased region" description="Polar residues" evidence="10">
    <location>
        <begin position="2383"/>
        <end position="2395"/>
    </location>
</feature>
<dbReference type="SUPFAM" id="SSF52151">
    <property type="entry name" value="FabD/lysophospholipase-like"/>
    <property type="match status" value="1"/>
</dbReference>
<dbReference type="InterPro" id="IPR013154">
    <property type="entry name" value="ADH-like_N"/>
</dbReference>
<evidence type="ECO:0000256" key="1">
    <source>
        <dbReference type="ARBA" id="ARBA00022450"/>
    </source>
</evidence>
<dbReference type="Pfam" id="PF00550">
    <property type="entry name" value="PP-binding"/>
    <property type="match status" value="1"/>
</dbReference>
<dbReference type="GO" id="GO:0004312">
    <property type="term" value="F:fatty acid synthase activity"/>
    <property type="evidence" value="ECO:0007669"/>
    <property type="project" value="TreeGrafter"/>
</dbReference>
<keyword evidence="16" id="KW-1185">Reference proteome</keyword>
<dbReference type="InterPro" id="IPR014031">
    <property type="entry name" value="Ketoacyl_synth_C"/>
</dbReference>
<evidence type="ECO:0000256" key="3">
    <source>
        <dbReference type="ARBA" id="ARBA00022603"/>
    </source>
</evidence>
<proteinExistence type="inferred from homology"/>
<dbReference type="GO" id="GO:0044550">
    <property type="term" value="P:secondary metabolite biosynthetic process"/>
    <property type="evidence" value="ECO:0007669"/>
    <property type="project" value="TreeGrafter"/>
</dbReference>
<dbReference type="Pfam" id="PF13602">
    <property type="entry name" value="ADH_zinc_N_2"/>
    <property type="match status" value="1"/>
</dbReference>
<dbReference type="SUPFAM" id="SSF53067">
    <property type="entry name" value="Actin-like ATPase domain"/>
    <property type="match status" value="2"/>
</dbReference>
<dbReference type="EMBL" id="JACBAD010002031">
    <property type="protein sequence ID" value="KAF7122058.1"/>
    <property type="molecule type" value="Genomic_DNA"/>
</dbReference>
<feature type="compositionally biased region" description="Polar residues" evidence="10">
    <location>
        <begin position="2656"/>
        <end position="2670"/>
    </location>
</feature>
<dbReference type="Pfam" id="PF00022">
    <property type="entry name" value="Actin"/>
    <property type="match status" value="1"/>
</dbReference>
<evidence type="ECO:0000256" key="7">
    <source>
        <dbReference type="ARBA" id="ARBA00023315"/>
    </source>
</evidence>
<dbReference type="CDD" id="cd00833">
    <property type="entry name" value="PKS"/>
    <property type="match status" value="1"/>
</dbReference>
<dbReference type="Gene3D" id="3.30.420.40">
    <property type="match status" value="3"/>
</dbReference>
<evidence type="ECO:0000313" key="14">
    <source>
        <dbReference type="EMBL" id="KAF7122058.1"/>
    </source>
</evidence>
<dbReference type="CDD" id="cd05195">
    <property type="entry name" value="enoyl_red"/>
    <property type="match status" value="1"/>
</dbReference>
<keyword evidence="5" id="KW-0521">NADP</keyword>
<feature type="domain" description="Ketosynthase family 3 (KS3)" evidence="12">
    <location>
        <begin position="51"/>
        <end position="468"/>
    </location>
</feature>
<dbReference type="PROSITE" id="PS50075">
    <property type="entry name" value="CARRIER"/>
    <property type="match status" value="1"/>
</dbReference>
<dbReference type="InterPro" id="IPR004000">
    <property type="entry name" value="Actin"/>
</dbReference>
<evidence type="ECO:0000313" key="16">
    <source>
        <dbReference type="Proteomes" id="UP000630445"/>
    </source>
</evidence>
<dbReference type="InterPro" id="IPR036736">
    <property type="entry name" value="ACP-like_sf"/>
</dbReference>
<dbReference type="Proteomes" id="UP000662466">
    <property type="component" value="Unassembled WGS sequence"/>
</dbReference>
<dbReference type="Gene3D" id="3.90.180.10">
    <property type="entry name" value="Medium-chain alcohol dehydrogenases, catalytic domain"/>
    <property type="match status" value="1"/>
</dbReference>
<dbReference type="Gene3D" id="3.40.50.720">
    <property type="entry name" value="NAD(P)-binding Rossmann-like Domain"/>
    <property type="match status" value="2"/>
</dbReference>
<evidence type="ECO:0000313" key="17">
    <source>
        <dbReference type="Proteomes" id="UP000662466"/>
    </source>
</evidence>
<dbReference type="SMART" id="SM00822">
    <property type="entry name" value="PKS_KR"/>
    <property type="match status" value="1"/>
</dbReference>
<dbReference type="GO" id="GO:0008168">
    <property type="term" value="F:methyltransferase activity"/>
    <property type="evidence" value="ECO:0007669"/>
    <property type="project" value="UniProtKB-KW"/>
</dbReference>
<evidence type="ECO:0000256" key="6">
    <source>
        <dbReference type="ARBA" id="ARBA00023268"/>
    </source>
</evidence>
<protein>
    <recommendedName>
        <fullName evidence="18">Carrier domain-containing protein</fullName>
    </recommendedName>
</protein>
<dbReference type="InterPro" id="IPR014030">
    <property type="entry name" value="Ketoacyl_synth_N"/>
</dbReference>
<dbReference type="SMART" id="SM00825">
    <property type="entry name" value="PKS_KS"/>
    <property type="match status" value="1"/>
</dbReference>
<dbReference type="InterPro" id="IPR050091">
    <property type="entry name" value="PKS_NRPS_Biosynth_Enz"/>
</dbReference>
<accession>A0A8H6UPH9</accession>
<evidence type="ECO:0000259" key="12">
    <source>
        <dbReference type="PROSITE" id="PS52004"/>
    </source>
</evidence>
<dbReference type="SMART" id="SM00829">
    <property type="entry name" value="PKS_ER"/>
    <property type="match status" value="1"/>
</dbReference>
<dbReference type="Gene3D" id="3.40.47.10">
    <property type="match status" value="1"/>
</dbReference>
<comment type="similarity">
    <text evidence="9">Belongs to the actin family.</text>
</comment>
<dbReference type="PANTHER" id="PTHR43775:SF49">
    <property type="entry name" value="SYNTHASE, PUTATIVE (JCVI)-RELATED"/>
    <property type="match status" value="1"/>
</dbReference>
<dbReference type="GO" id="GO:1901336">
    <property type="term" value="P:lactone biosynthetic process"/>
    <property type="evidence" value="ECO:0007669"/>
    <property type="project" value="UniProtKB-ARBA"/>
</dbReference>
<dbReference type="Pfam" id="PF00698">
    <property type="entry name" value="Acyl_transf_1"/>
    <property type="match status" value="1"/>
</dbReference>
<dbReference type="GO" id="GO:0004315">
    <property type="term" value="F:3-oxoacyl-[acyl-carrier-protein] synthase activity"/>
    <property type="evidence" value="ECO:0007669"/>
    <property type="project" value="InterPro"/>
</dbReference>
<dbReference type="InterPro" id="IPR042104">
    <property type="entry name" value="PKS_dehydratase_sf"/>
</dbReference>
<dbReference type="InterPro" id="IPR014043">
    <property type="entry name" value="Acyl_transferase_dom"/>
</dbReference>
<feature type="region of interest" description="Disordered" evidence="10">
    <location>
        <begin position="2376"/>
        <end position="2395"/>
    </location>
</feature>
<feature type="domain" description="PKS/mFAS DH" evidence="13">
    <location>
        <begin position="913"/>
        <end position="1208"/>
    </location>
</feature>
<dbReference type="Pfam" id="PF08659">
    <property type="entry name" value="KR"/>
    <property type="match status" value="1"/>
</dbReference>
<dbReference type="SMART" id="SM00827">
    <property type="entry name" value="PKS_AT"/>
    <property type="match status" value="1"/>
</dbReference>
<feature type="compositionally biased region" description="Polar residues" evidence="10">
    <location>
        <begin position="2845"/>
        <end position="2861"/>
    </location>
</feature>
<dbReference type="Pfam" id="PF16197">
    <property type="entry name" value="KAsynt_C_assoc"/>
    <property type="match status" value="1"/>
</dbReference>
<feature type="region of interest" description="Disordered" evidence="10">
    <location>
        <begin position="2912"/>
        <end position="2938"/>
    </location>
</feature>
<evidence type="ECO:0008006" key="18">
    <source>
        <dbReference type="Google" id="ProtNLM"/>
    </source>
</evidence>
<dbReference type="SMART" id="SM00268">
    <property type="entry name" value="ACTIN"/>
    <property type="match status" value="1"/>
</dbReference>
<comment type="caution">
    <text evidence="15">The sequence shown here is derived from an EMBL/GenBank/DDBJ whole genome shotgun (WGS) entry which is preliminary data.</text>
</comment>
<dbReference type="InterPro" id="IPR001227">
    <property type="entry name" value="Ac_transferase_dom_sf"/>
</dbReference>
<feature type="region of interest" description="C-terminal hotdog fold" evidence="8">
    <location>
        <begin position="1058"/>
        <end position="1208"/>
    </location>
</feature>
<dbReference type="InterPro" id="IPR002364">
    <property type="entry name" value="Quin_OxRdtase/zeta-crystal_CS"/>
</dbReference>
<dbReference type="PROSITE" id="PS01162">
    <property type="entry name" value="QOR_ZETA_CRYSTAL"/>
    <property type="match status" value="1"/>
</dbReference>
<name>A0A8H6UPH9_9EURO</name>
<keyword evidence="7" id="KW-0012">Acyltransferase</keyword>
<feature type="compositionally biased region" description="Basic and acidic residues" evidence="10">
    <location>
        <begin position="2591"/>
        <end position="2611"/>
    </location>
</feature>
<dbReference type="GO" id="GO:0032259">
    <property type="term" value="P:methylation"/>
    <property type="evidence" value="ECO:0007669"/>
    <property type="project" value="UniProtKB-KW"/>
</dbReference>
<dbReference type="Gene3D" id="1.10.1200.10">
    <property type="entry name" value="ACP-like"/>
    <property type="match status" value="1"/>
</dbReference>
<organism evidence="15 17">
    <name type="scientific">Aspergillus hiratsukae</name>
    <dbReference type="NCBI Taxonomy" id="1194566"/>
    <lineage>
        <taxon>Eukaryota</taxon>
        <taxon>Fungi</taxon>
        <taxon>Dikarya</taxon>
        <taxon>Ascomycota</taxon>
        <taxon>Pezizomycotina</taxon>
        <taxon>Eurotiomycetes</taxon>
        <taxon>Eurotiomycetidae</taxon>
        <taxon>Eurotiales</taxon>
        <taxon>Aspergillaceae</taxon>
        <taxon>Aspergillus</taxon>
        <taxon>Aspergillus subgen. Fumigati</taxon>
    </lineage>
</organism>
<dbReference type="FunFam" id="3.40.50.720:FF:000209">
    <property type="entry name" value="Polyketide synthase Pks12"/>
    <property type="match status" value="1"/>
</dbReference>
<keyword evidence="6" id="KW-0511">Multifunctional enzyme</keyword>
<feature type="region of interest" description="Disordered" evidence="10">
    <location>
        <begin position="3115"/>
        <end position="3188"/>
    </location>
</feature>
<dbReference type="Pfam" id="PF02801">
    <property type="entry name" value="Ketoacyl-synt_C"/>
    <property type="match status" value="1"/>
</dbReference>
<feature type="domain" description="Carrier" evidence="11">
    <location>
        <begin position="2419"/>
        <end position="2497"/>
    </location>
</feature>
<dbReference type="Pfam" id="PF08240">
    <property type="entry name" value="ADH_N"/>
    <property type="match status" value="1"/>
</dbReference>
<feature type="compositionally biased region" description="Low complexity" evidence="10">
    <location>
        <begin position="3173"/>
        <end position="3183"/>
    </location>
</feature>
<keyword evidence="3" id="KW-0489">Methyltransferase</keyword>
<dbReference type="InterPro" id="IPR009081">
    <property type="entry name" value="PP-bd_ACP"/>
</dbReference>
<dbReference type="Pfam" id="PF08242">
    <property type="entry name" value="Methyltransf_12"/>
    <property type="match status" value="1"/>
</dbReference>
<dbReference type="Proteomes" id="UP000630445">
    <property type="component" value="Unassembled WGS sequence"/>
</dbReference>
<dbReference type="SUPFAM" id="SSF50129">
    <property type="entry name" value="GroES-like"/>
    <property type="match status" value="1"/>
</dbReference>
<gene>
    <name evidence="14" type="ORF">CNMCM5793_000013</name>
    <name evidence="15" type="ORF">CNMCM6106_008216</name>
</gene>
<dbReference type="InterPro" id="IPR043129">
    <property type="entry name" value="ATPase_NBD"/>
</dbReference>
<dbReference type="InterPro" id="IPR049551">
    <property type="entry name" value="PKS_DH_C"/>
</dbReference>
<dbReference type="InterPro" id="IPR049552">
    <property type="entry name" value="PKS_DH_N"/>
</dbReference>
<dbReference type="OrthoDB" id="329835at2759"/>
<evidence type="ECO:0000256" key="4">
    <source>
        <dbReference type="ARBA" id="ARBA00022679"/>
    </source>
</evidence>
<evidence type="ECO:0000256" key="10">
    <source>
        <dbReference type="SAM" id="MobiDB-lite"/>
    </source>
</evidence>
<dbReference type="InterPro" id="IPR049900">
    <property type="entry name" value="PKS_mFAS_DH"/>
</dbReference>
<keyword evidence="4" id="KW-0808">Transferase</keyword>
<dbReference type="InterPro" id="IPR029063">
    <property type="entry name" value="SAM-dependent_MTases_sf"/>
</dbReference>
<dbReference type="SMART" id="SM00823">
    <property type="entry name" value="PKS_PP"/>
    <property type="match status" value="1"/>
</dbReference>
<reference evidence="15" key="1">
    <citation type="submission" date="2020-06" db="EMBL/GenBank/DDBJ databases">
        <title>Draft genome sequences of strains closely related to Aspergillus parafelis and Aspergillus hiratsukae.</title>
        <authorList>
            <person name="Dos Santos R.A.C."/>
            <person name="Rivero-Menendez O."/>
            <person name="Steenwyk J.L."/>
            <person name="Mead M.E."/>
            <person name="Goldman G.H."/>
            <person name="Alastruey-Izquierdo A."/>
            <person name="Rokas A."/>
        </authorList>
    </citation>
    <scope>NUCLEOTIDE SEQUENCE</scope>
    <source>
        <strain evidence="14">CNM-CM5793</strain>
        <strain evidence="15">CNM-CM6106</strain>
    </source>
</reference>
<feature type="region of interest" description="Disordered" evidence="10">
    <location>
        <begin position="2832"/>
        <end position="2892"/>
    </location>
</feature>
<dbReference type="Pfam" id="PF14765">
    <property type="entry name" value="PS-DH"/>
    <property type="match status" value="1"/>
</dbReference>
<dbReference type="PROSITE" id="PS00606">
    <property type="entry name" value="KS3_1"/>
    <property type="match status" value="1"/>
</dbReference>
<dbReference type="InterPro" id="IPR020841">
    <property type="entry name" value="PKS_Beta-ketoAc_synthase_dom"/>
</dbReference>
<feature type="compositionally biased region" description="Low complexity" evidence="10">
    <location>
        <begin position="33"/>
        <end position="47"/>
    </location>
</feature>
<dbReference type="SUPFAM" id="SSF53901">
    <property type="entry name" value="Thiolase-like"/>
    <property type="match status" value="1"/>
</dbReference>
<dbReference type="InterPro" id="IPR018201">
    <property type="entry name" value="Ketoacyl_synth_AS"/>
</dbReference>
<dbReference type="Gene3D" id="3.40.50.150">
    <property type="entry name" value="Vaccinia Virus protein VP39"/>
    <property type="match status" value="1"/>
</dbReference>
<dbReference type="Gene3D" id="3.90.640.60">
    <property type="match status" value="1"/>
</dbReference>
<sequence>MHLANGIDRSTFDGESDGFHHNTLPAAFPPAPDGLSSDSLEGSLPGGQPIPEPIAIVGMALRLPGGITSPESFWELLLNGGDVRSRVPTSRYNVDSFYSPSSKTGSVKSTYGYFLENSLKEFDTSFFSMNKIEVEMLDPQQRQLLEVVWECMERAGQTNWRGENIGCYVGVYGEDWLDLVSKDTQDDGIYRISGAGDFLLANRISYEYDLKGPSMTTKTGCSSSLICLHAACQALLNGDCNSAIVGGTNLIMSPGMTVAMSQQGVLSPSGSCKTFDAAADGYARAEAINAIYIKKLSDAIAHGDPIRAVIRSTATNCDGKTPGLAVPSSETHEAMIRRAYRVAGLPASQTGYVECHGTGTPVGDPLEVQSIANVFGDEGVYIGSVKPNVGHSEGASGITSIIKCILALENRMIPPNIKLTTPNPKIPWEERKLRVPKEPTPWPAERLERASVNSFGIGGANAHVILDSAASVLQSSSLSSSLRDTNETKQNHLLVFSANHPDSLKRLISSYQAYAARSNVLAADLAYTLAARREHLPHRAFCILNGQTWKEVSRTAKVKSGQILNFVFTGQGAQWPGMGKELIQHYSSFRKDIHDMDQVLQELPHPPTWTIRAIQVAIVNLLREWGITPAAVVGHSSGEIAAAYAAGALTAREAIIVAYYRGRIAGIAQQGAMAAVGLGRHAVTPHLIPGVSIACENSPDNVTLSGNIKEIEQIMTSLKAEHADLFVRRLKVNVAYHSDHMAVLGAGYESLLAGYLVDRQPKIPFYSSVTRDVIKEAGALNASYWRKNLESPVLFKSAVERLVDGSENKNHVFLEIGPHSALSTPTRQILQSVGIQAPYIATLQRGQDGHENLLTTLGNLYLEGLQPLFPALYGPGEGTLLHNTPNYPWHHEAQYWYESRISREWRLRPFPRHELLGSRILEGNDLQPTWRNVLRLSNVPWLRDHKVHEDIVFPAAGYIAMAGEAVRQVTRGPVECARYSLRRLNITSAMILQDTQKNEIMTSLRPAALTTSLDSEWYDFSIVSFNGSSWTKHCFGQVRADWEGEKKPAIPQDQWRLPRAVPSPLWYQTLRDVGYNYGPEFQGLQNITADTLKQTASATVLDADHRETSYQLHPTTIDFCLQMISTALAQGIPRHLRQLVVPIEVEEIQIEHTSSPIHLLVTAQSPPGSNGEVRSDISGFSRDSTEKIHSVVNFKGIKLMPLSNDGHTEAVEEDPHAGAQLRWAADVDFIDAGTLIKPLGLKTRPARLLCERLTVLCIIDTHDRLSSLPPASSAHLDKFQAWVKMETARAQQGDDELIQDAQDLAKLNVHDRRAMIKAVAAEIQSTEMAAIGTGIMQVHEASELVHIGEKEPLEVLMLNNALTNLYNLCHSLVDVTPLLSAIGHENPTLRVLEIGAGTGGTTAAVLEALKKGSSAELRYSSYTFTDISAGFFAPAKERFKAERLMRYATLNIEQDPSTQGFESGEYDLIIASNVFHATSSLQTTLRHVRQLLHPRGRLVFIELSPRIRFLNYIMGILPGWWLGEADGRVDTPFVSVDRWDQELRDAGFNGVEASVYDDDTPHQIDTVIVARPKETLPSTSSTSLSLGITLLISDNRMPSSSSVIETVTNLCLSKGLHVDVRSLGETLPRDQDIISLLDLGGPFFLDIDPERLEQFQAIAEGLTSSGMLWVTRSAQVGCSEPGYALVLGLARTLRSELSIDLATLEVNEFTPSIWVTVLEVMDKFMRRDRSGHMDHDFEYALADGVVQIGRFEKFSVSKALQQKEEPTPSGTMSAKRLSIGNFGSLQTLCWVDESLRPLQGREIRVATRAVGLNFRDVVGALGVVEIPRGFGFECAGVVTEIGPNVENLQPGDRVVVLDGGSFATLVTTRADFCVRLPQTLTFEEAASMPVVYGTVIYALMDLARLESGQTILIQSAAGGVGIAAIQIARYLGATVYATVGNEEKVQFLTETFGLPRHHIFHSRNTSFLPDLLRETNGKGVDVVLNSLSGQLLHASWECVAEFGKMIEIGKRDFVGHGKLEMNVFEKNRAFFGVDLWTLTQTRSGLGQSLLERSIRFFADQIVKPISPLKVFDAREIGDAFRYMQKGVHMGKIVVLMSADATSLPSTPTTRSLQLRSDRSYLLVGGLGGIGRAVATWMIECGARHLIFLSRSATSPAHSDWLTELGSQGCEVQTISGSVIDLDDVRFTVENASKPIGGVIQMSMVLRDQGYLQMSHEEWQTAVAPKVHGTLNLHEATQESPLDFFVLFSSISGVIGQVGQANYAAGNTFLDAFCQYRRQLGLPASVLDIGVLGDIGYASRNSTVLQKLKTSGFYLLREQELLDSLQFAIFQSTPSFSSASSGFPEQQGFCNSNQLVIGLRSTLSWTDTKNQVRWKRDRRMASYHNDSQGGETTTASSVNNEGLKQFLSELAMNPILLAKPTTHDLLAQEIGQQLLTFMLRPEEELDISQSLQALGMDSFVSIEIRNWIRQNLGVDLSVLDIMSSASVRHLGTKVADGLRVKYATSIDDAGDTYLLMKAPAQKVAEAPTPRSASLRQIPQNPKLHQAGLPRMPPFKDEHILIIAPGSQVTLAQLGLPESFTPARFRFPTRMFPGEKKGEYEPYKIHEKRRDVKPTNGADAPKEDVEMKDAETSAPEGAANTVTEEKPKNAETGGQPENGESQESNGETAQETTQEVFFEEDVTSDEGAIYPIENGRIVDWPVFFALLTHVYNTLSPPFHTPIMLIAEPVWSARDREAITQFVFEKFKTPAFCLMDSALAVCYGYGTSTATVVDVGKGKVDVTAVTDFMVNEHGRGIALEGCGGDYMTERLLELLESKGFTREMCEQLKRSNITEILPPGTPLPGTAETAQQGVNPAVSASTGAQDGPGVNGSVPRGPGNNTQTGAEGNNAEGEEDEGVLDVAAIVSGNPTEFLAKKEKEKAEKASKKGAAEAAKPIRLPNSKKEKASFQFEEFVRLDSDQQTPDGSGRFIRQKRDIEVGIERFLSATPKEHVGERLSSGILEDIATQIHHTILAVPDSTKRSELWDSLIVVGNGSKVKGFTQALLGAISQKFILSPSGTIFTSEIPSSFSTPLPTGGTNTPIPSGQPGLMHHPAGQGVNPLLVAATHSGNPAVGNMPPGTPSLDPNAALHHRSTGHSQTPTSVKTLRPPEYFPEWKEQSNTNAPGASGAGGLGMGNVAAGRPSGPSSGGHGMEEAVFLGAQVASKVVFVLDQGLSKGFMSRVEYNENGPSAIHEYMM</sequence>
<dbReference type="InterPro" id="IPR036291">
    <property type="entry name" value="NAD(P)-bd_dom_sf"/>
</dbReference>
<dbReference type="GO" id="GO:0006633">
    <property type="term" value="P:fatty acid biosynthetic process"/>
    <property type="evidence" value="ECO:0007669"/>
    <property type="project" value="InterPro"/>
</dbReference>
<dbReference type="SUPFAM" id="SSF51735">
    <property type="entry name" value="NAD(P)-binding Rossmann-fold domains"/>
    <property type="match status" value="2"/>
</dbReference>
<keyword evidence="1" id="KW-0596">Phosphopantetheine</keyword>
<dbReference type="InterPro" id="IPR016039">
    <property type="entry name" value="Thiolase-like"/>
</dbReference>
<dbReference type="Pfam" id="PF00109">
    <property type="entry name" value="ketoacyl-synt"/>
    <property type="match status" value="1"/>
</dbReference>
<dbReference type="InterPro" id="IPR013968">
    <property type="entry name" value="PKS_KR"/>
</dbReference>
<keyword evidence="2" id="KW-0597">Phosphoprotein</keyword>
<dbReference type="InterPro" id="IPR016036">
    <property type="entry name" value="Malonyl_transacylase_ACP-bd"/>
</dbReference>
<dbReference type="SUPFAM" id="SSF55048">
    <property type="entry name" value="Probable ACP-binding domain of malonyl-CoA ACP transacylase"/>
    <property type="match status" value="1"/>
</dbReference>
<dbReference type="InterPro" id="IPR020843">
    <property type="entry name" value="ER"/>
</dbReference>
<dbReference type="Gene3D" id="3.10.129.110">
    <property type="entry name" value="Polyketide synthase dehydratase"/>
    <property type="match status" value="1"/>
</dbReference>
<evidence type="ECO:0000313" key="15">
    <source>
        <dbReference type="EMBL" id="KAF7160855.1"/>
    </source>
</evidence>
<feature type="region of interest" description="Disordered" evidence="10">
    <location>
        <begin position="2585"/>
        <end position="2670"/>
    </location>
</feature>
<dbReference type="PROSITE" id="PS52019">
    <property type="entry name" value="PKS_MFAS_DH"/>
    <property type="match status" value="1"/>
</dbReference>
<dbReference type="SUPFAM" id="SSF47336">
    <property type="entry name" value="ACP-like"/>
    <property type="match status" value="1"/>
</dbReference>
<feature type="compositionally biased region" description="Polar residues" evidence="10">
    <location>
        <begin position="3133"/>
        <end position="3142"/>
    </location>
</feature>
<dbReference type="InterPro" id="IPR020807">
    <property type="entry name" value="PKS_DH"/>
</dbReference>
<evidence type="ECO:0000256" key="8">
    <source>
        <dbReference type="PROSITE-ProRule" id="PRU01363"/>
    </source>
</evidence>
<dbReference type="GO" id="GO:0008270">
    <property type="term" value="F:zinc ion binding"/>
    <property type="evidence" value="ECO:0007669"/>
    <property type="project" value="InterPro"/>
</dbReference>
<feature type="compositionally biased region" description="Basic and acidic residues" evidence="10">
    <location>
        <begin position="2618"/>
        <end position="2629"/>
    </location>
</feature>
<dbReference type="InterPro" id="IPR020806">
    <property type="entry name" value="PKS_PP-bd"/>
</dbReference>